<comment type="similarity">
    <text evidence="2">Belongs to the pterin-4-alpha-carbinolamine dehydratase family.</text>
</comment>
<evidence type="ECO:0000256" key="2">
    <source>
        <dbReference type="ARBA" id="ARBA00006472"/>
    </source>
</evidence>
<dbReference type="GO" id="GO:0006729">
    <property type="term" value="P:tetrahydrobiopterin biosynthetic process"/>
    <property type="evidence" value="ECO:0007669"/>
    <property type="project" value="InterPro"/>
</dbReference>
<name>A0A1F6DUD7_9BACT</name>
<evidence type="ECO:0000256" key="1">
    <source>
        <dbReference type="ARBA" id="ARBA00001554"/>
    </source>
</evidence>
<evidence type="ECO:0000313" key="5">
    <source>
        <dbReference type="EMBL" id="OGG65018.1"/>
    </source>
</evidence>
<dbReference type="PANTHER" id="PTHR12599:SF0">
    <property type="entry name" value="PTERIN-4-ALPHA-CARBINOLAMINE DEHYDRATASE"/>
    <property type="match status" value="1"/>
</dbReference>
<dbReference type="CDD" id="cd00488">
    <property type="entry name" value="PCD_DCoH"/>
    <property type="match status" value="1"/>
</dbReference>
<dbReference type="AlphaFoldDB" id="A0A1F6DUD7"/>
<dbReference type="GO" id="GO:0008124">
    <property type="term" value="F:4-alpha-hydroxytetrahydrobiopterin dehydratase activity"/>
    <property type="evidence" value="ECO:0007669"/>
    <property type="project" value="UniProtKB-EC"/>
</dbReference>
<evidence type="ECO:0000256" key="4">
    <source>
        <dbReference type="ARBA" id="ARBA00023239"/>
    </source>
</evidence>
<sequence length="80" mass="9253">MHDAWQEVNNTLQKTFTFADFRQALAFVNRVGEVAERLQHHPDICITDYKNVVISTTTHDRGNRITEKDRQLAKTIDALV</sequence>
<dbReference type="NCBIfam" id="NF002017">
    <property type="entry name" value="PRK00823.1-2"/>
    <property type="match status" value="1"/>
</dbReference>
<dbReference type="PANTHER" id="PTHR12599">
    <property type="entry name" value="PTERIN-4-ALPHA-CARBINOLAMINE DEHYDRATASE"/>
    <property type="match status" value="1"/>
</dbReference>
<dbReference type="Proteomes" id="UP000177232">
    <property type="component" value="Unassembled WGS sequence"/>
</dbReference>
<reference evidence="5 6" key="1">
    <citation type="journal article" date="2016" name="Nat. Commun.">
        <title>Thousands of microbial genomes shed light on interconnected biogeochemical processes in an aquifer system.</title>
        <authorList>
            <person name="Anantharaman K."/>
            <person name="Brown C.T."/>
            <person name="Hug L.A."/>
            <person name="Sharon I."/>
            <person name="Castelle C.J."/>
            <person name="Probst A.J."/>
            <person name="Thomas B.C."/>
            <person name="Singh A."/>
            <person name="Wilkins M.J."/>
            <person name="Karaoz U."/>
            <person name="Brodie E.L."/>
            <person name="Williams K.H."/>
            <person name="Hubbard S.S."/>
            <person name="Banfield J.F."/>
        </authorList>
    </citation>
    <scope>NUCLEOTIDE SEQUENCE [LARGE SCALE GENOMIC DNA]</scope>
</reference>
<dbReference type="InterPro" id="IPR001533">
    <property type="entry name" value="Pterin_deHydtase"/>
</dbReference>
<keyword evidence="4" id="KW-0456">Lyase</keyword>
<organism evidence="5 6">
    <name type="scientific">Candidatus Kaiserbacteria bacterium RIFCSPHIGHO2_02_FULL_55_17</name>
    <dbReference type="NCBI Taxonomy" id="1798496"/>
    <lineage>
        <taxon>Bacteria</taxon>
        <taxon>Candidatus Kaiseribacteriota</taxon>
    </lineage>
</organism>
<dbReference type="Gene3D" id="3.30.1360.20">
    <property type="entry name" value="Transcriptional coactivator/pterin dehydratase"/>
    <property type="match status" value="1"/>
</dbReference>
<dbReference type="InterPro" id="IPR036428">
    <property type="entry name" value="PCD_sf"/>
</dbReference>
<accession>A0A1F6DUD7</accession>
<comment type="catalytic activity">
    <reaction evidence="1">
        <text>(4aS,6R)-4a-hydroxy-L-erythro-5,6,7,8-tetrahydrobiopterin = (6R)-L-erythro-6,7-dihydrobiopterin + H2O</text>
        <dbReference type="Rhea" id="RHEA:11920"/>
        <dbReference type="ChEBI" id="CHEBI:15377"/>
        <dbReference type="ChEBI" id="CHEBI:15642"/>
        <dbReference type="ChEBI" id="CHEBI:43120"/>
        <dbReference type="EC" id="4.2.1.96"/>
    </reaction>
</comment>
<gene>
    <name evidence="5" type="ORF">A3C94_02110</name>
</gene>
<dbReference type="EMBL" id="MFLJ01000003">
    <property type="protein sequence ID" value="OGG65018.1"/>
    <property type="molecule type" value="Genomic_DNA"/>
</dbReference>
<dbReference type="SUPFAM" id="SSF55248">
    <property type="entry name" value="PCD-like"/>
    <property type="match status" value="1"/>
</dbReference>
<protein>
    <recommendedName>
        <fullName evidence="3">4a-hydroxytetrahydrobiopterin dehydratase</fullName>
        <ecNumber evidence="3">4.2.1.96</ecNumber>
    </recommendedName>
</protein>
<dbReference type="EC" id="4.2.1.96" evidence="3"/>
<comment type="caution">
    <text evidence="5">The sequence shown here is derived from an EMBL/GenBank/DDBJ whole genome shotgun (WGS) entry which is preliminary data.</text>
</comment>
<dbReference type="Pfam" id="PF01329">
    <property type="entry name" value="Pterin_4a"/>
    <property type="match status" value="1"/>
</dbReference>
<dbReference type="STRING" id="1798496.A3C94_02110"/>
<evidence type="ECO:0000256" key="3">
    <source>
        <dbReference type="ARBA" id="ARBA00013252"/>
    </source>
</evidence>
<evidence type="ECO:0000313" key="6">
    <source>
        <dbReference type="Proteomes" id="UP000177232"/>
    </source>
</evidence>
<proteinExistence type="inferred from homology"/>